<dbReference type="PANTHER" id="PTHR47786:SF2">
    <property type="entry name" value="GLYCOSYL HYDROLASE FAMILY 13 CATALYTIC DOMAIN-CONTAINING PROTEIN"/>
    <property type="match status" value="1"/>
</dbReference>
<proteinExistence type="predicted"/>
<accession>X1B219</accession>
<dbReference type="Gene3D" id="3.20.20.80">
    <property type="entry name" value="Glycosidases"/>
    <property type="match status" value="1"/>
</dbReference>
<sequence length="279" mass="32227">AVWLMGVWERSPIGRDIAINHEGLQKDYLKALRHYSSQDVVGSPYSVYYYYVSSQLGGSDALKSFRADLTARELLLILDYVPNHVSIDHLWTLEKSDVFIKGTLEDLMTQPYNFHSLGETVYAHGKDPNFPPWTDTVQINAFSRDARTKAINTLLSIAKQCDGVRCDMAMLMVNSVFSKTWGERAGMPLENEFWVDIISAVKNKYPDFKFIAEVYWDMEWELIQQGFDYCYDKTLYERLINSNVQSIKEHLSADINYQKKLLRFIENHDESRAVATFGT</sequence>
<feature type="non-terminal residue" evidence="1">
    <location>
        <position position="279"/>
    </location>
</feature>
<dbReference type="GO" id="GO:0005975">
    <property type="term" value="P:carbohydrate metabolic process"/>
    <property type="evidence" value="ECO:0007669"/>
    <property type="project" value="InterPro"/>
</dbReference>
<gene>
    <name evidence="1" type="ORF">S01H4_25624</name>
</gene>
<protein>
    <submittedName>
        <fullName evidence="1">Uncharacterized protein</fullName>
    </submittedName>
</protein>
<organism evidence="1">
    <name type="scientific">marine sediment metagenome</name>
    <dbReference type="NCBI Taxonomy" id="412755"/>
    <lineage>
        <taxon>unclassified sequences</taxon>
        <taxon>metagenomes</taxon>
        <taxon>ecological metagenomes</taxon>
    </lineage>
</organism>
<evidence type="ECO:0000313" key="1">
    <source>
        <dbReference type="EMBL" id="GAG78318.1"/>
    </source>
</evidence>
<reference evidence="1" key="1">
    <citation type="journal article" date="2014" name="Front. Microbiol.">
        <title>High frequency of phylogenetically diverse reductive dehalogenase-homologous genes in deep subseafloor sedimentary metagenomes.</title>
        <authorList>
            <person name="Kawai M."/>
            <person name="Futagami T."/>
            <person name="Toyoda A."/>
            <person name="Takaki Y."/>
            <person name="Nishi S."/>
            <person name="Hori S."/>
            <person name="Arai W."/>
            <person name="Tsubouchi T."/>
            <person name="Morono Y."/>
            <person name="Uchiyama I."/>
            <person name="Ito T."/>
            <person name="Fujiyama A."/>
            <person name="Inagaki F."/>
            <person name="Takami H."/>
        </authorList>
    </citation>
    <scope>NUCLEOTIDE SEQUENCE</scope>
    <source>
        <strain evidence="1">Expedition CK06-06</strain>
    </source>
</reference>
<dbReference type="PANTHER" id="PTHR47786">
    <property type="entry name" value="ALPHA-1,4-GLUCAN:MALTOSE-1-PHOSPHATE MALTOSYLTRANSFERASE"/>
    <property type="match status" value="1"/>
</dbReference>
<dbReference type="SUPFAM" id="SSF51445">
    <property type="entry name" value="(Trans)glycosidases"/>
    <property type="match status" value="1"/>
</dbReference>
<dbReference type="InterPro" id="IPR017853">
    <property type="entry name" value="GH"/>
</dbReference>
<dbReference type="EMBL" id="BART01012217">
    <property type="protein sequence ID" value="GAG78318.1"/>
    <property type="molecule type" value="Genomic_DNA"/>
</dbReference>
<feature type="non-terminal residue" evidence="1">
    <location>
        <position position="1"/>
    </location>
</feature>
<comment type="caution">
    <text evidence="1">The sequence shown here is derived from an EMBL/GenBank/DDBJ whole genome shotgun (WGS) entry which is preliminary data.</text>
</comment>
<name>X1B219_9ZZZZ</name>
<dbReference type="AlphaFoldDB" id="X1B219"/>